<keyword evidence="7" id="KW-1133">Transmembrane helix</keyword>
<name>A0A1V3L872_9PAST</name>
<sequence length="362" mass="42518">MKRLVKLLIAILVAVGGWILYFLSGFFKRDEKKIVFGTHTGTFSGNVKSLYLDASYKEKYQKIFIYKNEKIKVSLEKLNGEHLFFSVSSIKGIYHILTAKQFVYSSYVSDINYWLSRGAILFNVWHGTPLKKIERDVTTGFYSIRNKYEFIFKYIFPHLYVCPDKLLVCSEYEKQCFRTAFGVQDSTFVEAFPPRLKTLKDDYQVALPKNLVIYAPTWRDDASFQFYKSCELDKLNALMAEKNLICLVKPHPSDKTQHLDKEYSNIKPAELSEDFYDLVKYAKFVITDYSSVMFDCMYCDIPVILFCPDLDNYLKNSREFYCDINVLPFSLTRLSSELLEFVRSESYINKENKMFYPYDNNL</sequence>
<dbReference type="GO" id="GO:0019350">
    <property type="term" value="P:teichoic acid biosynthetic process"/>
    <property type="evidence" value="ECO:0007669"/>
    <property type="project" value="UniProtKB-KW"/>
</dbReference>
<protein>
    <submittedName>
        <fullName evidence="8">CDP-glycerol glycerophosphotransferase</fullName>
    </submittedName>
</protein>
<dbReference type="GO" id="GO:0047355">
    <property type="term" value="F:CDP-glycerol glycerophosphotransferase activity"/>
    <property type="evidence" value="ECO:0007669"/>
    <property type="project" value="InterPro"/>
</dbReference>
<dbReference type="Pfam" id="PF04464">
    <property type="entry name" value="Glyphos_transf"/>
    <property type="match status" value="1"/>
</dbReference>
<evidence type="ECO:0000256" key="3">
    <source>
        <dbReference type="ARBA" id="ARBA00022475"/>
    </source>
</evidence>
<evidence type="ECO:0000313" key="8">
    <source>
        <dbReference type="EMBL" id="OOF86126.1"/>
    </source>
</evidence>
<evidence type="ECO:0000256" key="4">
    <source>
        <dbReference type="ARBA" id="ARBA00022679"/>
    </source>
</evidence>
<feature type="transmembrane region" description="Helical" evidence="7">
    <location>
        <begin position="7"/>
        <end position="27"/>
    </location>
</feature>
<evidence type="ECO:0000256" key="2">
    <source>
        <dbReference type="ARBA" id="ARBA00010488"/>
    </source>
</evidence>
<dbReference type="InterPro" id="IPR043148">
    <property type="entry name" value="TagF_C"/>
</dbReference>
<dbReference type="PANTHER" id="PTHR37316:SF3">
    <property type="entry name" value="TEICHOIC ACID GLYCEROL-PHOSPHATE TRANSFERASE"/>
    <property type="match status" value="1"/>
</dbReference>
<evidence type="ECO:0000256" key="5">
    <source>
        <dbReference type="ARBA" id="ARBA00022944"/>
    </source>
</evidence>
<dbReference type="EMBL" id="MLAI01000015">
    <property type="protein sequence ID" value="OOF86126.1"/>
    <property type="molecule type" value="Genomic_DNA"/>
</dbReference>
<keyword evidence="6 7" id="KW-0472">Membrane</keyword>
<keyword evidence="5" id="KW-0777">Teichoic acid biosynthesis</keyword>
<dbReference type="Proteomes" id="UP000189353">
    <property type="component" value="Unassembled WGS sequence"/>
</dbReference>
<comment type="subcellular location">
    <subcellularLocation>
        <location evidence="1">Cell membrane</location>
        <topology evidence="1">Peripheral membrane protein</topology>
    </subcellularLocation>
</comment>
<dbReference type="AlphaFoldDB" id="A0A1V3L872"/>
<dbReference type="InterPro" id="IPR043149">
    <property type="entry name" value="TagF_N"/>
</dbReference>
<dbReference type="GO" id="GO:0005886">
    <property type="term" value="C:plasma membrane"/>
    <property type="evidence" value="ECO:0007669"/>
    <property type="project" value="UniProtKB-SubCell"/>
</dbReference>
<evidence type="ECO:0000256" key="1">
    <source>
        <dbReference type="ARBA" id="ARBA00004202"/>
    </source>
</evidence>
<dbReference type="SUPFAM" id="SSF53756">
    <property type="entry name" value="UDP-Glycosyltransferase/glycogen phosphorylase"/>
    <property type="match status" value="1"/>
</dbReference>
<comment type="similarity">
    <text evidence="2">Belongs to the CDP-glycerol glycerophosphotransferase family.</text>
</comment>
<keyword evidence="3" id="KW-1003">Cell membrane</keyword>
<proteinExistence type="inferred from homology"/>
<keyword evidence="7" id="KW-0812">Transmembrane</keyword>
<evidence type="ECO:0000256" key="6">
    <source>
        <dbReference type="ARBA" id="ARBA00023136"/>
    </source>
</evidence>
<dbReference type="InterPro" id="IPR007554">
    <property type="entry name" value="Glycerophosphate_synth"/>
</dbReference>
<dbReference type="OrthoDB" id="9802649at2"/>
<dbReference type="PANTHER" id="PTHR37316">
    <property type="entry name" value="TEICHOIC ACID GLYCEROL-PHOSPHATE PRIMASE"/>
    <property type="match status" value="1"/>
</dbReference>
<dbReference type="Gene3D" id="3.40.50.11820">
    <property type="match status" value="1"/>
</dbReference>
<accession>A0A1V3L872</accession>
<evidence type="ECO:0000256" key="7">
    <source>
        <dbReference type="SAM" id="Phobius"/>
    </source>
</evidence>
<gene>
    <name evidence="8" type="ORF">BKG88_04615</name>
</gene>
<reference evidence="8 9" key="1">
    <citation type="submission" date="2016-10" db="EMBL/GenBank/DDBJ databases">
        <title>Rodentibacter gen. nov. and new species.</title>
        <authorList>
            <person name="Christensen H."/>
        </authorList>
    </citation>
    <scope>NUCLEOTIDE SEQUENCE [LARGE SCALE GENOMIC DNA]</scope>
    <source>
        <strain evidence="8 9">Ppn158</strain>
    </source>
</reference>
<dbReference type="RefSeq" id="WP_077552695.1">
    <property type="nucleotide sequence ID" value="NZ_MLAI01000015.1"/>
</dbReference>
<keyword evidence="4 8" id="KW-0808">Transferase</keyword>
<organism evidence="8 9">
    <name type="scientific">Rodentibacter ratti</name>
    <dbReference type="NCBI Taxonomy" id="1906745"/>
    <lineage>
        <taxon>Bacteria</taxon>
        <taxon>Pseudomonadati</taxon>
        <taxon>Pseudomonadota</taxon>
        <taxon>Gammaproteobacteria</taxon>
        <taxon>Pasteurellales</taxon>
        <taxon>Pasteurellaceae</taxon>
        <taxon>Rodentibacter</taxon>
    </lineage>
</organism>
<dbReference type="Gene3D" id="3.40.50.12580">
    <property type="match status" value="1"/>
</dbReference>
<comment type="caution">
    <text evidence="8">The sequence shown here is derived from an EMBL/GenBank/DDBJ whole genome shotgun (WGS) entry which is preliminary data.</text>
</comment>
<dbReference type="InterPro" id="IPR051612">
    <property type="entry name" value="Teichoic_Acid_Biosynth"/>
</dbReference>
<evidence type="ECO:0000313" key="9">
    <source>
        <dbReference type="Proteomes" id="UP000189353"/>
    </source>
</evidence>